<dbReference type="AlphaFoldDB" id="A0A4Y6PTZ1"/>
<dbReference type="RefSeq" id="WP_141198284.1">
    <property type="nucleotide sequence ID" value="NZ_CP041186.1"/>
</dbReference>
<evidence type="ECO:0000313" key="4">
    <source>
        <dbReference type="Proteomes" id="UP000315995"/>
    </source>
</evidence>
<evidence type="ECO:0000256" key="2">
    <source>
        <dbReference type="SAM" id="SignalP"/>
    </source>
</evidence>
<evidence type="ECO:0000313" key="3">
    <source>
        <dbReference type="EMBL" id="QDG51804.1"/>
    </source>
</evidence>
<accession>A0A4Y6PTZ1</accession>
<proteinExistence type="predicted"/>
<dbReference type="PROSITE" id="PS51257">
    <property type="entry name" value="PROKAR_LIPOPROTEIN"/>
    <property type="match status" value="1"/>
</dbReference>
<dbReference type="EMBL" id="CP041186">
    <property type="protein sequence ID" value="QDG51804.1"/>
    <property type="molecule type" value="Genomic_DNA"/>
</dbReference>
<organism evidence="3 4">
    <name type="scientific">Persicimonas caeni</name>
    <dbReference type="NCBI Taxonomy" id="2292766"/>
    <lineage>
        <taxon>Bacteria</taxon>
        <taxon>Deltaproteobacteria</taxon>
        <taxon>Bradymonadales</taxon>
        <taxon>Bradymonadaceae</taxon>
        <taxon>Persicimonas</taxon>
    </lineage>
</organism>
<keyword evidence="2" id="KW-0732">Signal</keyword>
<keyword evidence="4" id="KW-1185">Reference proteome</keyword>
<feature type="signal peptide" evidence="2">
    <location>
        <begin position="1"/>
        <end position="23"/>
    </location>
</feature>
<feature type="chain" id="PRO_5030106432" evidence="2">
    <location>
        <begin position="24"/>
        <end position="440"/>
    </location>
</feature>
<protein>
    <submittedName>
        <fullName evidence="3">Uncharacterized protein</fullName>
    </submittedName>
</protein>
<name>A0A4Y6PTZ1_PERCE</name>
<dbReference type="OrthoDB" id="5486386at2"/>
<feature type="compositionally biased region" description="Gly residues" evidence="1">
    <location>
        <begin position="272"/>
        <end position="281"/>
    </location>
</feature>
<sequence length="440" mass="47757">MLGVKRSGVCLAFFLVCLGLISAGCGDNGNGDGGETVFLYVTNGYPGASSLTLYGPTGKLVSGLPFGKRTEEPIEVDRNVNSTAFTLVLDGAPTEMLLSKPLFSMYPQETGTLIVSRRSNEAAADATLYRHIRTPDPDCVTIFGNSLSLNNSLMPDQLLSYSYQTEWNVSPQPMYDESLEQYATTRCGFTPVPDNYKRPQVHTQIANDPWFFPVTGQNNTYTLVWGVRRTDPRTGEQRSEGLSVSGQIYAEPTTEDFMECLSSAVTIEQEDTGGGGGGGGQTAEQECPTPTGPAGPDGNPTYAESQVVWNVETLQTCFEPFTYSGYPVEPGQPDTFQAFSMSPVQNGQDLTCGSKVRVRTPVQDLIFQNVDDSIPGYIEGEGGFIEIDATYPASEQHFFVVFGRPVNAFVQQWNGEETSVDLGEYPYPGDLVPDYAASSN</sequence>
<reference evidence="3 4" key="1">
    <citation type="submission" date="2019-06" db="EMBL/GenBank/DDBJ databases">
        <title>Persicimonas caeni gen. nov., sp. nov., a predatory bacterium isolated from solar saltern.</title>
        <authorList>
            <person name="Wang S."/>
        </authorList>
    </citation>
    <scope>NUCLEOTIDE SEQUENCE [LARGE SCALE GENOMIC DNA]</scope>
    <source>
        <strain evidence="3 4">YN101</strain>
    </source>
</reference>
<dbReference type="Proteomes" id="UP000315995">
    <property type="component" value="Chromosome"/>
</dbReference>
<evidence type="ECO:0000256" key="1">
    <source>
        <dbReference type="SAM" id="MobiDB-lite"/>
    </source>
</evidence>
<accession>A0A5B8Y511</accession>
<feature type="region of interest" description="Disordered" evidence="1">
    <location>
        <begin position="268"/>
        <end position="302"/>
    </location>
</feature>
<gene>
    <name evidence="3" type="ORF">FIV42_13950</name>
</gene>